<reference evidence="2 3" key="1">
    <citation type="journal article" date="2003" name="Proc. Natl. Acad. Sci. U.S.A.">
        <title>Complete genome sequence of the marine planctomycete Pirellula sp. strain 1.</title>
        <authorList>
            <person name="Gloeckner F.O."/>
            <person name="Kube M."/>
            <person name="Bauer M."/>
            <person name="Teeling H."/>
            <person name="Lombardot T."/>
            <person name="Ludwig W."/>
            <person name="Gade D."/>
            <person name="Beck A."/>
            <person name="Borzym K."/>
            <person name="Heitmann K."/>
            <person name="Rabus R."/>
            <person name="Schlesner H."/>
            <person name="Amann R."/>
            <person name="Reinhardt R."/>
        </authorList>
    </citation>
    <scope>NUCLEOTIDE SEQUENCE [LARGE SCALE GENOMIC DNA]</scope>
    <source>
        <strain evidence="3">DSM 10527 / NCIMB 13988 / SH1</strain>
    </source>
</reference>
<dbReference type="HOGENOM" id="CLU_1440037_0_0_0"/>
<proteinExistence type="predicted"/>
<sequence length="188" mass="20634">MKNLPRIGFGVVWLIRRKYVSPTAVSKSTDSNVHWLSKIAPAAYSATAFPERHPTRSLSRGAELGFVKRPTIARSFGKAQKACSTQQHRRFALPGADGQLGNSRSFSVISIQLPDSLSLPRTQTLPGDTLVPRLPHGNAMLPRLPPRHTAGRACHAPGSHAEPENQHRSRKAFSGDAEEGRRPQYQCV</sequence>
<dbReference type="KEGG" id="rba:RB6016"/>
<evidence type="ECO:0000313" key="2">
    <source>
        <dbReference type="EMBL" id="CAD74567.1"/>
    </source>
</evidence>
<accession>Q7UQX7</accession>
<name>Q7UQX7_RHOBA</name>
<dbReference type="EnsemblBacteria" id="CAD74567">
    <property type="protein sequence ID" value="CAD74567"/>
    <property type="gene ID" value="RB6016"/>
</dbReference>
<dbReference type="Proteomes" id="UP000001025">
    <property type="component" value="Chromosome"/>
</dbReference>
<gene>
    <name evidence="2" type="ordered locus">RB6016</name>
</gene>
<organism evidence="2 3">
    <name type="scientific">Rhodopirellula baltica (strain DSM 10527 / NCIMB 13988 / SH1)</name>
    <dbReference type="NCBI Taxonomy" id="243090"/>
    <lineage>
        <taxon>Bacteria</taxon>
        <taxon>Pseudomonadati</taxon>
        <taxon>Planctomycetota</taxon>
        <taxon>Planctomycetia</taxon>
        <taxon>Pirellulales</taxon>
        <taxon>Pirellulaceae</taxon>
        <taxon>Rhodopirellula</taxon>
    </lineage>
</organism>
<evidence type="ECO:0000256" key="1">
    <source>
        <dbReference type="SAM" id="MobiDB-lite"/>
    </source>
</evidence>
<dbReference type="STRING" id="243090.RB6016"/>
<protein>
    <submittedName>
        <fullName evidence="2">Uncharacterized protein</fullName>
    </submittedName>
</protein>
<keyword evidence="3" id="KW-1185">Reference proteome</keyword>
<feature type="region of interest" description="Disordered" evidence="1">
    <location>
        <begin position="126"/>
        <end position="188"/>
    </location>
</feature>
<dbReference type="EMBL" id="BX294143">
    <property type="protein sequence ID" value="CAD74567.1"/>
    <property type="molecule type" value="Genomic_DNA"/>
</dbReference>
<dbReference type="AlphaFoldDB" id="Q7UQX7"/>
<dbReference type="InParanoid" id="Q7UQX7"/>
<evidence type="ECO:0000313" key="3">
    <source>
        <dbReference type="Proteomes" id="UP000001025"/>
    </source>
</evidence>